<name>A0A9N9E0M6_9GLOM</name>
<evidence type="ECO:0000313" key="1">
    <source>
        <dbReference type="EMBL" id="CAG8655217.1"/>
    </source>
</evidence>
<proteinExistence type="predicted"/>
<reference evidence="1" key="1">
    <citation type="submission" date="2021-06" db="EMBL/GenBank/DDBJ databases">
        <authorList>
            <person name="Kallberg Y."/>
            <person name="Tangrot J."/>
            <person name="Rosling A."/>
        </authorList>
    </citation>
    <scope>NUCLEOTIDE SEQUENCE</scope>
    <source>
        <strain evidence="1">BR232B</strain>
    </source>
</reference>
<accession>A0A9N9E0M6</accession>
<dbReference type="EMBL" id="CAJVPI010003174">
    <property type="protein sequence ID" value="CAG8655217.1"/>
    <property type="molecule type" value="Genomic_DNA"/>
</dbReference>
<dbReference type="AlphaFoldDB" id="A0A9N9E0M6"/>
<protein>
    <submittedName>
        <fullName evidence="1">3853_t:CDS:1</fullName>
    </submittedName>
</protein>
<organism evidence="1 2">
    <name type="scientific">Paraglomus brasilianum</name>
    <dbReference type="NCBI Taxonomy" id="144538"/>
    <lineage>
        <taxon>Eukaryota</taxon>
        <taxon>Fungi</taxon>
        <taxon>Fungi incertae sedis</taxon>
        <taxon>Mucoromycota</taxon>
        <taxon>Glomeromycotina</taxon>
        <taxon>Glomeromycetes</taxon>
        <taxon>Paraglomerales</taxon>
        <taxon>Paraglomeraceae</taxon>
        <taxon>Paraglomus</taxon>
    </lineage>
</organism>
<keyword evidence="2" id="KW-1185">Reference proteome</keyword>
<gene>
    <name evidence="1" type="ORF">PBRASI_LOCUS10476</name>
</gene>
<evidence type="ECO:0000313" key="2">
    <source>
        <dbReference type="Proteomes" id="UP000789739"/>
    </source>
</evidence>
<comment type="caution">
    <text evidence="1">The sequence shown here is derived from an EMBL/GenBank/DDBJ whole genome shotgun (WGS) entry which is preliminary data.</text>
</comment>
<sequence length="70" mass="7953">GKFFFPYCTSFTDDNNQSETDSTHSTECIETVDQPSKKSVKWELRSSNANKKISDLASTNLNLPTFEDQK</sequence>
<feature type="non-terminal residue" evidence="1">
    <location>
        <position position="1"/>
    </location>
</feature>
<dbReference type="Proteomes" id="UP000789739">
    <property type="component" value="Unassembled WGS sequence"/>
</dbReference>